<dbReference type="Pfam" id="PF06902">
    <property type="entry name" value="Fer4_19"/>
    <property type="match status" value="1"/>
</dbReference>
<dbReference type="GO" id="GO:0005737">
    <property type="term" value="C:cytoplasm"/>
    <property type="evidence" value="ECO:0007669"/>
    <property type="project" value="UniProtKB-ARBA"/>
</dbReference>
<dbReference type="Pfam" id="PF09360">
    <property type="entry name" value="zf-CDGSH"/>
    <property type="match status" value="1"/>
</dbReference>
<evidence type="ECO:0000313" key="7">
    <source>
        <dbReference type="Proteomes" id="UP000598971"/>
    </source>
</evidence>
<feature type="domain" description="Iron-binding zinc finger CDGSH type" evidence="5">
    <location>
        <begin position="110"/>
        <end position="147"/>
    </location>
</feature>
<keyword evidence="3" id="KW-0408">Iron</keyword>
<dbReference type="AlphaFoldDB" id="A0A8J8FD72"/>
<evidence type="ECO:0000256" key="3">
    <source>
        <dbReference type="ARBA" id="ARBA00023004"/>
    </source>
</evidence>
<dbReference type="Gene3D" id="3.40.5.90">
    <property type="entry name" value="CDGSH iron-sulfur domain, mitoNEET-type"/>
    <property type="match status" value="1"/>
</dbReference>
<keyword evidence="7" id="KW-1185">Reference proteome</keyword>
<evidence type="ECO:0000259" key="5">
    <source>
        <dbReference type="SMART" id="SM00704"/>
    </source>
</evidence>
<dbReference type="InterPro" id="IPR042216">
    <property type="entry name" value="MitoNEET_CISD"/>
</dbReference>
<evidence type="ECO:0000256" key="2">
    <source>
        <dbReference type="ARBA" id="ARBA00022723"/>
    </source>
</evidence>
<dbReference type="RefSeq" id="WP_171607849.1">
    <property type="nucleotide sequence ID" value="NZ_WHPF01000007.1"/>
</dbReference>
<evidence type="ECO:0000256" key="1">
    <source>
        <dbReference type="ARBA" id="ARBA00022714"/>
    </source>
</evidence>
<dbReference type="Proteomes" id="UP000598971">
    <property type="component" value="Unassembled WGS sequence"/>
</dbReference>
<dbReference type="InterPro" id="IPR018967">
    <property type="entry name" value="FeS-contain_CDGSH-typ"/>
</dbReference>
<gene>
    <name evidence="6" type="ORF">GD597_10580</name>
</gene>
<dbReference type="InterPro" id="IPR010693">
    <property type="entry name" value="Divergent_4Fe-4S_mono-cluster"/>
</dbReference>
<keyword evidence="2" id="KW-0479">Metal-binding</keyword>
<evidence type="ECO:0000313" key="6">
    <source>
        <dbReference type="EMBL" id="NNV55905.1"/>
    </source>
</evidence>
<name>A0A8J8FD72_9BACT</name>
<sequence length="148" mass="16254">MPLKTHKYTNGIVTVIWKPDTCIHSTICWKNLREVFNPSERPWINMLGADTERIINQVSKCPSGALSYEMDVPAVNIDDDDLIVAEQASITSVEVMPNGPLIIDTGCIVKFADGREEIKKGKTALCRCGASANKPYCDGSHRKNGFAG</sequence>
<dbReference type="SMART" id="SM00704">
    <property type="entry name" value="ZnF_CDGSH"/>
    <property type="match status" value="1"/>
</dbReference>
<dbReference type="GO" id="GO:0051537">
    <property type="term" value="F:2 iron, 2 sulfur cluster binding"/>
    <property type="evidence" value="ECO:0007669"/>
    <property type="project" value="UniProtKB-KW"/>
</dbReference>
<proteinExistence type="predicted"/>
<keyword evidence="4" id="KW-0411">Iron-sulfur</keyword>
<reference evidence="6" key="1">
    <citation type="submission" date="2019-10" db="EMBL/GenBank/DDBJ databases">
        <title>Draft genome sequence of Panacibacter sp. KCS-6.</title>
        <authorList>
            <person name="Yim K.J."/>
        </authorList>
    </citation>
    <scope>NUCLEOTIDE SEQUENCE</scope>
    <source>
        <strain evidence="6">KCS-6</strain>
    </source>
</reference>
<dbReference type="GO" id="GO:0046872">
    <property type="term" value="F:metal ion binding"/>
    <property type="evidence" value="ECO:0007669"/>
    <property type="project" value="UniProtKB-KW"/>
</dbReference>
<protein>
    <recommendedName>
        <fullName evidence="5">Iron-binding zinc finger CDGSH type domain-containing protein</fullName>
    </recommendedName>
</protein>
<accession>A0A8J8FD72</accession>
<organism evidence="6 7">
    <name type="scientific">Limnovirga soli</name>
    <dbReference type="NCBI Taxonomy" id="2656915"/>
    <lineage>
        <taxon>Bacteria</taxon>
        <taxon>Pseudomonadati</taxon>
        <taxon>Bacteroidota</taxon>
        <taxon>Chitinophagia</taxon>
        <taxon>Chitinophagales</taxon>
        <taxon>Chitinophagaceae</taxon>
        <taxon>Limnovirga</taxon>
    </lineage>
</organism>
<dbReference type="EMBL" id="WHPF01000007">
    <property type="protein sequence ID" value="NNV55905.1"/>
    <property type="molecule type" value="Genomic_DNA"/>
</dbReference>
<evidence type="ECO:0000256" key="4">
    <source>
        <dbReference type="ARBA" id="ARBA00023014"/>
    </source>
</evidence>
<keyword evidence="1" id="KW-0001">2Fe-2S</keyword>
<comment type="caution">
    <text evidence="6">The sequence shown here is derived from an EMBL/GenBank/DDBJ whole genome shotgun (WGS) entry which is preliminary data.</text>
</comment>